<evidence type="ECO:0000313" key="1">
    <source>
        <dbReference type="EMBL" id="MBE9067433.1"/>
    </source>
</evidence>
<gene>
    <name evidence="1" type="ORF">IQ260_12275</name>
</gene>
<dbReference type="RefSeq" id="WP_193993398.1">
    <property type="nucleotide sequence ID" value="NZ_JADEXP010000095.1"/>
</dbReference>
<reference evidence="1" key="1">
    <citation type="submission" date="2020-10" db="EMBL/GenBank/DDBJ databases">
        <authorList>
            <person name="Castelo-Branco R."/>
            <person name="Eusebio N."/>
            <person name="Adriana R."/>
            <person name="Vieira A."/>
            <person name="Brugerolle De Fraissinette N."/>
            <person name="Rezende De Castro R."/>
            <person name="Schneider M.P."/>
            <person name="Vasconcelos V."/>
            <person name="Leao P.N."/>
        </authorList>
    </citation>
    <scope>NUCLEOTIDE SEQUENCE</scope>
    <source>
        <strain evidence="1">LEGE 11479</strain>
    </source>
</reference>
<evidence type="ECO:0000313" key="2">
    <source>
        <dbReference type="Proteomes" id="UP000615026"/>
    </source>
</evidence>
<dbReference type="AlphaFoldDB" id="A0A929F9J0"/>
<proteinExistence type="predicted"/>
<sequence>MTNHNWLITDDAQQTTFGNADVDTPERVYRLYRFLTDLEDILESESDDSLRVQKITPLVRQLLTSSYWLQMEFDPPSPKTGWSVKFLYREHKFPLTVQMVAWAPGQVSTIHNHAAWGIVALIGGEEKNHLWRRSPTVEQPHRLEPAGEQILVPGDIIGFTPGAIHRVEPLGDEPTVSFNLYGVTDYKRRYQYDVDNHTAKLF</sequence>
<dbReference type="Proteomes" id="UP000615026">
    <property type="component" value="Unassembled WGS sequence"/>
</dbReference>
<name>A0A929F9J0_LEPEC</name>
<accession>A0A929F9J0</accession>
<comment type="caution">
    <text evidence="1">The sequence shown here is derived from an EMBL/GenBank/DDBJ whole genome shotgun (WGS) entry which is preliminary data.</text>
</comment>
<protein>
    <submittedName>
        <fullName evidence="1">Cupin</fullName>
    </submittedName>
</protein>
<dbReference type="InterPro" id="IPR014710">
    <property type="entry name" value="RmlC-like_jellyroll"/>
</dbReference>
<keyword evidence="2" id="KW-1185">Reference proteome</keyword>
<dbReference type="EMBL" id="JADEXP010000095">
    <property type="protein sequence ID" value="MBE9067433.1"/>
    <property type="molecule type" value="Genomic_DNA"/>
</dbReference>
<dbReference type="InterPro" id="IPR011051">
    <property type="entry name" value="RmlC_Cupin_sf"/>
</dbReference>
<organism evidence="1 2">
    <name type="scientific">Leptolyngbya cf. ectocarpi LEGE 11479</name>
    <dbReference type="NCBI Taxonomy" id="1828722"/>
    <lineage>
        <taxon>Bacteria</taxon>
        <taxon>Bacillati</taxon>
        <taxon>Cyanobacteriota</taxon>
        <taxon>Cyanophyceae</taxon>
        <taxon>Leptolyngbyales</taxon>
        <taxon>Leptolyngbyaceae</taxon>
        <taxon>Leptolyngbya group</taxon>
        <taxon>Leptolyngbya</taxon>
    </lineage>
</organism>
<dbReference type="CDD" id="cd10548">
    <property type="entry name" value="cupin_CDO"/>
    <property type="match status" value="1"/>
</dbReference>
<dbReference type="SUPFAM" id="SSF51182">
    <property type="entry name" value="RmlC-like cupins"/>
    <property type="match status" value="1"/>
</dbReference>
<dbReference type="Gene3D" id="2.60.120.10">
    <property type="entry name" value="Jelly Rolls"/>
    <property type="match status" value="1"/>
</dbReference>